<name>A0A4S4AMZ9_9RHOO</name>
<evidence type="ECO:0000256" key="1">
    <source>
        <dbReference type="SAM" id="SignalP"/>
    </source>
</evidence>
<dbReference type="PROSITE" id="PS50983">
    <property type="entry name" value="FE_B12_PBP"/>
    <property type="match status" value="1"/>
</dbReference>
<keyword evidence="1" id="KW-0732">Signal</keyword>
<dbReference type="InterPro" id="IPR002491">
    <property type="entry name" value="ABC_transptr_periplasmic_BD"/>
</dbReference>
<organism evidence="3 4">
    <name type="scientific">Pseudothauera nasutitermitis</name>
    <dbReference type="NCBI Taxonomy" id="2565930"/>
    <lineage>
        <taxon>Bacteria</taxon>
        <taxon>Pseudomonadati</taxon>
        <taxon>Pseudomonadota</taxon>
        <taxon>Betaproteobacteria</taxon>
        <taxon>Rhodocyclales</taxon>
        <taxon>Zoogloeaceae</taxon>
        <taxon>Pseudothauera</taxon>
    </lineage>
</organism>
<dbReference type="Pfam" id="PF01497">
    <property type="entry name" value="Peripla_BP_2"/>
    <property type="match status" value="1"/>
</dbReference>
<feature type="domain" description="Fe/B12 periplasmic-binding" evidence="2">
    <location>
        <begin position="26"/>
        <end position="282"/>
    </location>
</feature>
<dbReference type="RefSeq" id="WP_136350373.1">
    <property type="nucleotide sequence ID" value="NZ_SSOC01000012.1"/>
</dbReference>
<dbReference type="PANTHER" id="PTHR30535:SF4">
    <property type="entry name" value="HEMIN-BINDING PERIPLASMIC PROTEIN HMUT"/>
    <property type="match status" value="1"/>
</dbReference>
<dbReference type="Gene3D" id="3.40.50.1980">
    <property type="entry name" value="Nitrogenase molybdenum iron protein domain"/>
    <property type="match status" value="2"/>
</dbReference>
<gene>
    <name evidence="3" type="ORF">E6C76_21755</name>
</gene>
<feature type="chain" id="PRO_5020733192" evidence="1">
    <location>
        <begin position="22"/>
        <end position="288"/>
    </location>
</feature>
<protein>
    <submittedName>
        <fullName evidence="3">Hemin ABC transporter substrate-binding protein</fullName>
    </submittedName>
</protein>
<dbReference type="AlphaFoldDB" id="A0A4S4AMZ9"/>
<dbReference type="InterPro" id="IPR050902">
    <property type="entry name" value="ABC_Transporter_SBP"/>
</dbReference>
<keyword evidence="4" id="KW-1185">Reference proteome</keyword>
<proteinExistence type="predicted"/>
<feature type="signal peptide" evidence="1">
    <location>
        <begin position="1"/>
        <end position="21"/>
    </location>
</feature>
<evidence type="ECO:0000313" key="3">
    <source>
        <dbReference type="EMBL" id="THF60570.1"/>
    </source>
</evidence>
<evidence type="ECO:0000259" key="2">
    <source>
        <dbReference type="PROSITE" id="PS50983"/>
    </source>
</evidence>
<dbReference type="EMBL" id="SSOC01000012">
    <property type="protein sequence ID" value="THF60570.1"/>
    <property type="molecule type" value="Genomic_DNA"/>
</dbReference>
<sequence length="288" mass="29491">MNGALRGALLLAVLLAAPVCAEGPQRVLSAGAHVTEIIYALGAEDRLVGADSQSIYPPAAQQLPQIGYVRQISVEGVAALEPELLLAGHDLGPASAVAQLRTLGIELVQTGPAQSIEETAERIRVVGEALGMPDDGRLLADRVAARAQRISAHYRALPQPPRAALFLGRGAGSGTGAGRDSAGDAMIRLAGGINALDGMSGFKPVSAEALVAAAPEVVVLTTHMVDAAGSLEQAIDAVPGLRDTPAAQSGRVVALDIVELFSFGPRLPEAIARLGAAFHPQHPVADPH</sequence>
<dbReference type="SUPFAM" id="SSF53807">
    <property type="entry name" value="Helical backbone' metal receptor"/>
    <property type="match status" value="1"/>
</dbReference>
<reference evidence="3 4" key="1">
    <citation type="submission" date="2019-04" db="EMBL/GenBank/DDBJ databases">
        <title>Azoarcus nasutitermitis sp. nov. isolated from termite nest.</title>
        <authorList>
            <person name="Lin S.-Y."/>
            <person name="Hameed A."/>
            <person name="Hsu Y.-H."/>
            <person name="Young C.-C."/>
        </authorList>
    </citation>
    <scope>NUCLEOTIDE SEQUENCE [LARGE SCALE GENOMIC DNA]</scope>
    <source>
        <strain evidence="3 4">CC-YHH838</strain>
    </source>
</reference>
<dbReference type="Proteomes" id="UP000308430">
    <property type="component" value="Unassembled WGS sequence"/>
</dbReference>
<comment type="caution">
    <text evidence="3">The sequence shown here is derived from an EMBL/GenBank/DDBJ whole genome shotgun (WGS) entry which is preliminary data.</text>
</comment>
<dbReference type="PANTHER" id="PTHR30535">
    <property type="entry name" value="VITAMIN B12-BINDING PROTEIN"/>
    <property type="match status" value="1"/>
</dbReference>
<dbReference type="OrthoDB" id="9797736at2"/>
<accession>A0A4S4AMZ9</accession>
<evidence type="ECO:0000313" key="4">
    <source>
        <dbReference type="Proteomes" id="UP000308430"/>
    </source>
</evidence>